<feature type="compositionally biased region" description="Polar residues" evidence="1">
    <location>
        <begin position="92"/>
        <end position="106"/>
    </location>
</feature>
<feature type="compositionally biased region" description="Basic and acidic residues" evidence="1">
    <location>
        <begin position="339"/>
        <end position="362"/>
    </location>
</feature>
<reference evidence="3" key="2">
    <citation type="submission" date="2025-09" db="UniProtKB">
        <authorList>
            <consortium name="Ensembl"/>
        </authorList>
    </citation>
    <scope>IDENTIFICATION</scope>
</reference>
<dbReference type="Ensembl" id="ENSPKIT00000000917.1">
    <property type="protein sequence ID" value="ENSPKIP00000020301.1"/>
    <property type="gene ID" value="ENSPKIG00000005133.1"/>
</dbReference>
<dbReference type="STRING" id="1676925.ENSPKIP00000020301"/>
<sequence>MEPEAVRMYSSSPPPLDEGAEDDDDEFGDFGGFSGVPSSVSFTEFDTPAAFGQSQSAADTSPPSLFNNGGATFTDLGPGPFGRGSMEDDSVSSDTDVQGADSSSSWDGPLPGKTAAAEDWKKPATLTQPGTCLSSSNRETRGGRTAAEAADCNGGVPVTEVLTNGFTAFDAQEAGSAQSSVHPHKKGSAPVTPLECRSSSPVDEFADFSAFSSTVMPGDSSQGTDAAEHRDGGDGGRLLGDGAGPARADSAAGVGDTGAAASAESPLGMREGLSNGEGGSHTDGDFEQRDVEPGTARLGSEDSTLENGCEEAAARGPDTSKGGAWPSLSEDRLEDLEGAELHCAVDDTVSNDRLEDSGDFDRTGPASSPTPCRGQTPSDSGQPAEDDEDFGDFGDATTCGHQGFADFDRAGDGDPALAGEPEGDSEAPGQCPNEEDFGEFNSPKDHRGVKDGDGEESQFADFPASDSFADFSSAPVGADPDFDMGWNAFGEQEQGQDQGGDESWAAFGPEQSTADAEESEGQWQGSASPSAPPPGSPQTCRRASLVSLASRLERLFQLSFPDTHGAEPEATEEVVSLQAMLEPPETQQERSSTAPPGGSWNVWQQLQDIHNAFGLRHQWGGSHSNKTLLCSLGIDTRNILFTGQKKQPVIVPMYAASLGMLEPTKEPVKPISAAEKIASIAQTPPVSPEMGTCPPDPGQQEALPPVQFDWSSSGLTNPLDGVDPELYELTTAKLDTSASSSRVADAFARLMSTVEKTSTSTRKPRKEEHLSEEAAKVISSLPDLSFMQAKVLMFPTTLTPLGTSSAAATPD</sequence>
<evidence type="ECO:0000313" key="3">
    <source>
        <dbReference type="Ensembl" id="ENSPKIP00000020301.1"/>
    </source>
</evidence>
<feature type="compositionally biased region" description="Acidic residues" evidence="1">
    <location>
        <begin position="18"/>
        <end position="28"/>
    </location>
</feature>
<evidence type="ECO:0000256" key="1">
    <source>
        <dbReference type="SAM" id="MobiDB-lite"/>
    </source>
</evidence>
<dbReference type="InterPro" id="IPR029205">
    <property type="entry name" value="Clathrin-bd"/>
</dbReference>
<reference evidence="3" key="1">
    <citation type="submission" date="2025-08" db="UniProtKB">
        <authorList>
            <consortium name="Ensembl"/>
        </authorList>
    </citation>
    <scope>IDENTIFICATION</scope>
</reference>
<dbReference type="GeneTree" id="ENSGT00940000154186"/>
<feature type="compositionally biased region" description="Polar residues" evidence="1">
    <location>
        <begin position="52"/>
        <end position="71"/>
    </location>
</feature>
<dbReference type="InterPro" id="IPR046359">
    <property type="entry name" value="Aftin-like"/>
</dbReference>
<feature type="compositionally biased region" description="Polar residues" evidence="1">
    <location>
        <begin position="365"/>
        <end position="381"/>
    </location>
</feature>
<feature type="region of interest" description="Disordered" evidence="1">
    <location>
        <begin position="173"/>
        <end position="541"/>
    </location>
</feature>
<dbReference type="Pfam" id="PF15045">
    <property type="entry name" value="Clathrin_bdg"/>
    <property type="match status" value="1"/>
</dbReference>
<keyword evidence="4" id="KW-1185">Reference proteome</keyword>
<accession>A0A3B3RRE1</accession>
<feature type="compositionally biased region" description="Polar residues" evidence="1">
    <location>
        <begin position="125"/>
        <end position="137"/>
    </location>
</feature>
<proteinExistence type="predicted"/>
<feature type="compositionally biased region" description="Polar residues" evidence="1">
    <location>
        <begin position="210"/>
        <end position="224"/>
    </location>
</feature>
<dbReference type="AlphaFoldDB" id="A0A3B3RRE1"/>
<evidence type="ECO:0000313" key="4">
    <source>
        <dbReference type="Proteomes" id="UP000261540"/>
    </source>
</evidence>
<feature type="compositionally biased region" description="Basic and acidic residues" evidence="1">
    <location>
        <begin position="442"/>
        <end position="452"/>
    </location>
</feature>
<feature type="domain" description="Aftiphilin clathrin-binding box" evidence="2">
    <location>
        <begin position="601"/>
        <end position="669"/>
    </location>
</feature>
<dbReference type="GO" id="GO:0032588">
    <property type="term" value="C:trans-Golgi network membrane"/>
    <property type="evidence" value="ECO:0007669"/>
    <property type="project" value="InterPro"/>
</dbReference>
<protein>
    <submittedName>
        <fullName evidence="3">Aftiphilin a</fullName>
    </submittedName>
</protein>
<feature type="compositionally biased region" description="Low complexity" evidence="1">
    <location>
        <begin position="459"/>
        <end position="475"/>
    </location>
</feature>
<dbReference type="GO" id="GO:0030121">
    <property type="term" value="C:AP-1 adaptor complex"/>
    <property type="evidence" value="ECO:0007669"/>
    <property type="project" value="TreeGrafter"/>
</dbReference>
<name>A0A3B3RRE1_9TELE</name>
<feature type="compositionally biased region" description="Basic and acidic residues" evidence="1">
    <location>
        <begin position="280"/>
        <end position="292"/>
    </location>
</feature>
<dbReference type="PANTHER" id="PTHR16156">
    <property type="entry name" value="AFTIPHILIN A-RELATED"/>
    <property type="match status" value="1"/>
</dbReference>
<evidence type="ECO:0000259" key="2">
    <source>
        <dbReference type="Pfam" id="PF15045"/>
    </source>
</evidence>
<dbReference type="GO" id="GO:0030276">
    <property type="term" value="F:clathrin binding"/>
    <property type="evidence" value="ECO:0007669"/>
    <property type="project" value="InterPro"/>
</dbReference>
<feature type="region of interest" description="Disordered" evidence="1">
    <location>
        <begin position="1"/>
        <end position="153"/>
    </location>
</feature>
<dbReference type="PANTHER" id="PTHR16156:SF10">
    <property type="entry name" value="AFTIPHILIN-RELATED"/>
    <property type="match status" value="1"/>
</dbReference>
<dbReference type="Proteomes" id="UP000261540">
    <property type="component" value="Unplaced"/>
</dbReference>
<organism evidence="3 4">
    <name type="scientific">Paramormyrops kingsleyae</name>
    <dbReference type="NCBI Taxonomy" id="1676925"/>
    <lineage>
        <taxon>Eukaryota</taxon>
        <taxon>Metazoa</taxon>
        <taxon>Chordata</taxon>
        <taxon>Craniata</taxon>
        <taxon>Vertebrata</taxon>
        <taxon>Euteleostomi</taxon>
        <taxon>Actinopterygii</taxon>
        <taxon>Neopterygii</taxon>
        <taxon>Teleostei</taxon>
        <taxon>Osteoglossocephala</taxon>
        <taxon>Osteoglossomorpha</taxon>
        <taxon>Osteoglossiformes</taxon>
        <taxon>Mormyridae</taxon>
        <taxon>Paramormyrops</taxon>
    </lineage>
</organism>